<sequence length="248" mass="26849">MAEKQAPKKTTKRATASKNVLSIDIGGSGLKLRVLDPQGQPLSERLRTETPQPADPEAVLNALAYLIDQVTQPYGYVSVGFPGVVRHGVIYTAVNLNPAWEGFNLAEVLEIRLKCPVRVANDADIQGYGAIQGKGLEMVLTLGTGMGAALFTNGHLVPNLELGHHPFRKGQTYEEQLGRAALDLVGKKTWNKRLLKAIDLLQRIFNFDTLYIGGGNAKRIDPGQLPPGVEIISNEAGILGGAVLWRDH</sequence>
<reference evidence="2 3" key="1">
    <citation type="submission" date="2017-09" db="EMBL/GenBank/DDBJ databases">
        <title>Depth-based differentiation of microbial function through sediment-hosted aquifers and enrichment of novel symbionts in the deep terrestrial subsurface.</title>
        <authorList>
            <person name="Probst A.J."/>
            <person name="Ladd B."/>
            <person name="Jarett J.K."/>
            <person name="Geller-Mcgrath D.E."/>
            <person name="Sieber C.M."/>
            <person name="Emerson J.B."/>
            <person name="Anantharaman K."/>
            <person name="Thomas B.C."/>
            <person name="Malmstrom R."/>
            <person name="Stieglmeier M."/>
            <person name="Klingl A."/>
            <person name="Woyke T."/>
            <person name="Ryan C.M."/>
            <person name="Banfield J.F."/>
        </authorList>
    </citation>
    <scope>NUCLEOTIDE SEQUENCE [LARGE SCALE GENOMIC DNA]</scope>
    <source>
        <strain evidence="2">CG17_big_fil_post_rev_8_21_14_2_50_48_46</strain>
    </source>
</reference>
<dbReference type="SUPFAM" id="SSF53067">
    <property type="entry name" value="Actin-like ATPase domain"/>
    <property type="match status" value="1"/>
</dbReference>
<comment type="similarity">
    <text evidence="1">Belongs to the ROK (NagC/XylR) family.</text>
</comment>
<protein>
    <submittedName>
        <fullName evidence="2">Chromosome partitioning protein ParA</fullName>
    </submittedName>
</protein>
<proteinExistence type="inferred from homology"/>
<organism evidence="2 3">
    <name type="scientific">bacterium (Candidatus Blackallbacteria) CG17_big_fil_post_rev_8_21_14_2_50_48_46</name>
    <dbReference type="NCBI Taxonomy" id="2014261"/>
    <lineage>
        <taxon>Bacteria</taxon>
        <taxon>Candidatus Blackallbacteria</taxon>
    </lineage>
</organism>
<accession>A0A2M7G8U0</accession>
<dbReference type="CDD" id="cd24058">
    <property type="entry name" value="ASKHA_NBD_ROK_PPGK"/>
    <property type="match status" value="1"/>
</dbReference>
<gene>
    <name evidence="2" type="ORF">COW36_04235</name>
</gene>
<dbReference type="Gene3D" id="3.30.420.40">
    <property type="match status" value="2"/>
</dbReference>
<evidence type="ECO:0000313" key="3">
    <source>
        <dbReference type="Proteomes" id="UP000231019"/>
    </source>
</evidence>
<name>A0A2M7G8U0_9BACT</name>
<dbReference type="Proteomes" id="UP000231019">
    <property type="component" value="Unassembled WGS sequence"/>
</dbReference>
<dbReference type="InterPro" id="IPR043129">
    <property type="entry name" value="ATPase_NBD"/>
</dbReference>
<dbReference type="AlphaFoldDB" id="A0A2M7G8U0"/>
<dbReference type="EMBL" id="PFFQ01000012">
    <property type="protein sequence ID" value="PIW18507.1"/>
    <property type="molecule type" value="Genomic_DNA"/>
</dbReference>
<evidence type="ECO:0000256" key="1">
    <source>
        <dbReference type="ARBA" id="ARBA00006479"/>
    </source>
</evidence>
<dbReference type="InterPro" id="IPR000600">
    <property type="entry name" value="ROK"/>
</dbReference>
<dbReference type="Pfam" id="PF00480">
    <property type="entry name" value="ROK"/>
    <property type="match status" value="1"/>
</dbReference>
<dbReference type="PANTHER" id="PTHR18964">
    <property type="entry name" value="ROK (REPRESSOR, ORF, KINASE) FAMILY"/>
    <property type="match status" value="1"/>
</dbReference>
<dbReference type="PANTHER" id="PTHR18964:SF149">
    <property type="entry name" value="BIFUNCTIONAL UDP-N-ACETYLGLUCOSAMINE 2-EPIMERASE_N-ACETYLMANNOSAMINE KINASE"/>
    <property type="match status" value="1"/>
</dbReference>
<comment type="caution">
    <text evidence="2">The sequence shown here is derived from an EMBL/GenBank/DDBJ whole genome shotgun (WGS) entry which is preliminary data.</text>
</comment>
<evidence type="ECO:0000313" key="2">
    <source>
        <dbReference type="EMBL" id="PIW18507.1"/>
    </source>
</evidence>